<dbReference type="AlphaFoldDB" id="A0A518N2Z2"/>
<evidence type="ECO:0000313" key="3">
    <source>
        <dbReference type="Proteomes" id="UP000316584"/>
    </source>
</evidence>
<dbReference type="Proteomes" id="UP000316584">
    <property type="component" value="Chromosome"/>
</dbReference>
<accession>A0A518N2Z2</accession>
<keyword evidence="3" id="KW-1185">Reference proteome</keyword>
<feature type="chain" id="PRO_5021781347" description="Secreted protein" evidence="1">
    <location>
        <begin position="27"/>
        <end position="285"/>
    </location>
</feature>
<protein>
    <recommendedName>
        <fullName evidence="4">Secreted protein</fullName>
    </recommendedName>
</protein>
<evidence type="ECO:0008006" key="4">
    <source>
        <dbReference type="Google" id="ProtNLM"/>
    </source>
</evidence>
<gene>
    <name evidence="2" type="ORF">FPZ22_04615</name>
</gene>
<dbReference type="OrthoDB" id="5939597at2"/>
<feature type="signal peptide" evidence="1">
    <location>
        <begin position="1"/>
        <end position="26"/>
    </location>
</feature>
<keyword evidence="1" id="KW-0732">Signal</keyword>
<reference evidence="2 3" key="1">
    <citation type="submission" date="2019-07" db="EMBL/GenBank/DDBJ databases">
        <title>Full genome sequence of Luteimonas sp. Gr-4.</title>
        <authorList>
            <person name="Im W.-T."/>
        </authorList>
    </citation>
    <scope>NUCLEOTIDE SEQUENCE [LARGE SCALE GENOMIC DNA]</scope>
    <source>
        <strain evidence="2 3">Gr-4</strain>
    </source>
</reference>
<dbReference type="EMBL" id="CP042218">
    <property type="protein sequence ID" value="QDW66262.1"/>
    <property type="molecule type" value="Genomic_DNA"/>
</dbReference>
<proteinExistence type="predicted"/>
<name>A0A518N2Z2_9GAMM</name>
<dbReference type="KEGG" id="lug:FPZ22_04615"/>
<sequence length="285" mass="29231">MKPRLAPLSLLLATALALGAGAPVHAQQLGKRDKAVLPVWNQSSGKVEALLLLEPAGNKGSRSFDDGALDAAFGIGAGSSLGVFCDRKTGLASALGNLANNCMLASFEDRAGTHARGTAAFRASDHARIGLSAGSGSGSLPVWLVRGSQGAGATVDVNDLTVFAQHNIGREGMVSIAGTVAKATLMTPAEATHLGIGDAWTSHSLTIGGGYGPFGASVVGHVVETPGQPKWEGLGLGLTWRTPWSGQLTVGADNLVTKGRNPFAPSLNGREDEGTVPYIRYEQDL</sequence>
<evidence type="ECO:0000313" key="2">
    <source>
        <dbReference type="EMBL" id="QDW66262.1"/>
    </source>
</evidence>
<organism evidence="2 3">
    <name type="scientific">Luteimonas granuli</name>
    <dbReference type="NCBI Taxonomy" id="1176533"/>
    <lineage>
        <taxon>Bacteria</taxon>
        <taxon>Pseudomonadati</taxon>
        <taxon>Pseudomonadota</taxon>
        <taxon>Gammaproteobacteria</taxon>
        <taxon>Lysobacterales</taxon>
        <taxon>Lysobacteraceae</taxon>
        <taxon>Luteimonas</taxon>
    </lineage>
</organism>
<dbReference type="RefSeq" id="WP_144890840.1">
    <property type="nucleotide sequence ID" value="NZ_CP042218.1"/>
</dbReference>
<evidence type="ECO:0000256" key="1">
    <source>
        <dbReference type="SAM" id="SignalP"/>
    </source>
</evidence>